<keyword evidence="2" id="KW-0175">Coiled coil</keyword>
<evidence type="ECO:0000259" key="3">
    <source>
        <dbReference type="PROSITE" id="PS50119"/>
    </source>
</evidence>
<keyword evidence="1" id="KW-0479">Metal-binding</keyword>
<proteinExistence type="predicted"/>
<dbReference type="SUPFAM" id="SSF57997">
    <property type="entry name" value="Tropomyosin"/>
    <property type="match status" value="1"/>
</dbReference>
<dbReference type="InterPro" id="IPR047153">
    <property type="entry name" value="TRIM45/56/19-like"/>
</dbReference>
<evidence type="ECO:0000313" key="4">
    <source>
        <dbReference type="EMBL" id="KAH3851622.1"/>
    </source>
</evidence>
<keyword evidence="1" id="KW-0862">Zinc</keyword>
<dbReference type="InterPro" id="IPR000315">
    <property type="entry name" value="Znf_B-box"/>
</dbReference>
<evidence type="ECO:0000313" key="5">
    <source>
        <dbReference type="Proteomes" id="UP000828390"/>
    </source>
</evidence>
<dbReference type="Gene3D" id="3.30.160.60">
    <property type="entry name" value="Classic Zinc Finger"/>
    <property type="match status" value="1"/>
</dbReference>
<dbReference type="Proteomes" id="UP000828390">
    <property type="component" value="Unassembled WGS sequence"/>
</dbReference>
<dbReference type="PANTHER" id="PTHR25462:SF296">
    <property type="entry name" value="MEIOTIC P26, ISOFORM F"/>
    <property type="match status" value="1"/>
</dbReference>
<evidence type="ECO:0000256" key="1">
    <source>
        <dbReference type="PROSITE-ProRule" id="PRU00024"/>
    </source>
</evidence>
<dbReference type="AlphaFoldDB" id="A0A9D4L6T9"/>
<dbReference type="GO" id="GO:0061630">
    <property type="term" value="F:ubiquitin protein ligase activity"/>
    <property type="evidence" value="ECO:0007669"/>
    <property type="project" value="TreeGrafter"/>
</dbReference>
<reference evidence="4" key="1">
    <citation type="journal article" date="2019" name="bioRxiv">
        <title>The Genome of the Zebra Mussel, Dreissena polymorpha: A Resource for Invasive Species Research.</title>
        <authorList>
            <person name="McCartney M.A."/>
            <person name="Auch B."/>
            <person name="Kono T."/>
            <person name="Mallez S."/>
            <person name="Zhang Y."/>
            <person name="Obille A."/>
            <person name="Becker A."/>
            <person name="Abrahante J.E."/>
            <person name="Garbe J."/>
            <person name="Badalamenti J.P."/>
            <person name="Herman A."/>
            <person name="Mangelson H."/>
            <person name="Liachko I."/>
            <person name="Sullivan S."/>
            <person name="Sone E.D."/>
            <person name="Koren S."/>
            <person name="Silverstein K.A.T."/>
            <person name="Beckman K.B."/>
            <person name="Gohl D.M."/>
        </authorList>
    </citation>
    <scope>NUCLEOTIDE SEQUENCE</scope>
    <source>
        <strain evidence="4">Duluth1</strain>
        <tissue evidence="4">Whole animal</tissue>
    </source>
</reference>
<accession>A0A9D4L6T9</accession>
<organism evidence="4 5">
    <name type="scientific">Dreissena polymorpha</name>
    <name type="common">Zebra mussel</name>
    <name type="synonym">Mytilus polymorpha</name>
    <dbReference type="NCBI Taxonomy" id="45954"/>
    <lineage>
        <taxon>Eukaryota</taxon>
        <taxon>Metazoa</taxon>
        <taxon>Spiralia</taxon>
        <taxon>Lophotrochozoa</taxon>
        <taxon>Mollusca</taxon>
        <taxon>Bivalvia</taxon>
        <taxon>Autobranchia</taxon>
        <taxon>Heteroconchia</taxon>
        <taxon>Euheterodonta</taxon>
        <taxon>Imparidentia</taxon>
        <taxon>Neoheterodontei</taxon>
        <taxon>Myida</taxon>
        <taxon>Dreissenoidea</taxon>
        <taxon>Dreissenidae</taxon>
        <taxon>Dreissena</taxon>
    </lineage>
</organism>
<sequence length="586" mass="68207">MATHVDVCGFCFIKPVFGFCENCSLRVCDTCFTVHTKASGHITFSLDNTHPDTVATVVRKSDIHEQKCSSHTTENVSFYCEIHDTPICGRCMRLNHSSCLKSVIDLHDLSFNEQQTNECLSRFDKLKEEIQEIEESVTENIKTVGDLKETYMNAIKAYRKRLDDRLNMLQSKIESAGKSKWDENVERLQNIADKCKETYALIDKKRKLIEELLRNKQERNLFIISKGLDTEITVIKGVLRQAKLDNHVVRFEFEENSSLDRTLLNDIHEFGTLQETCDGSEMEPETLEVEITELQRNKKELEAKCSDLENDNKNIHTDLNTATDTTKTLGKDKQELNTKYDDMEKEKKNLETALQTARDQMTELEESRKALEAKCDEFEEINQTLHNDLNKAADKMKKLETDKQELQTMYIDKEKEKKNVETALRKTIDQKNKLETDQQELQTKYNDMEKQKKNVETDFQRTIDQKKKLETDQQELQTKYNDMEKQKKNVETDLQRTTYQLENVRWSSLSLQHASCVGCGIPGGISTINGAVKCFNKGPVKKQMKFSIKSDELQYWRIQYFKGEVKKQEREKQLLDIKIRMLLADE</sequence>
<keyword evidence="1" id="KW-0863">Zinc-finger</keyword>
<name>A0A9D4L6T9_DREPO</name>
<reference evidence="4" key="2">
    <citation type="submission" date="2020-11" db="EMBL/GenBank/DDBJ databases">
        <authorList>
            <person name="McCartney M.A."/>
            <person name="Auch B."/>
            <person name="Kono T."/>
            <person name="Mallez S."/>
            <person name="Becker A."/>
            <person name="Gohl D.M."/>
            <person name="Silverstein K.A.T."/>
            <person name="Koren S."/>
            <person name="Bechman K.B."/>
            <person name="Herman A."/>
            <person name="Abrahante J.E."/>
            <person name="Garbe J."/>
        </authorList>
    </citation>
    <scope>NUCLEOTIDE SEQUENCE</scope>
    <source>
        <strain evidence="4">Duluth1</strain>
        <tissue evidence="4">Whole animal</tissue>
    </source>
</reference>
<dbReference type="SUPFAM" id="SSF57845">
    <property type="entry name" value="B-box zinc-binding domain"/>
    <property type="match status" value="1"/>
</dbReference>
<gene>
    <name evidence="4" type="ORF">DPMN_094104</name>
</gene>
<dbReference type="SMART" id="SM00336">
    <property type="entry name" value="BBOX"/>
    <property type="match status" value="2"/>
</dbReference>
<feature type="coiled-coil region" evidence="2">
    <location>
        <begin position="116"/>
        <end position="143"/>
    </location>
</feature>
<dbReference type="PANTHER" id="PTHR25462">
    <property type="entry name" value="BONUS, ISOFORM C-RELATED"/>
    <property type="match status" value="1"/>
</dbReference>
<keyword evidence="5" id="KW-1185">Reference proteome</keyword>
<dbReference type="Gene3D" id="1.10.287.1490">
    <property type="match status" value="1"/>
</dbReference>
<feature type="domain" description="B box-type" evidence="3">
    <location>
        <begin position="63"/>
        <end position="96"/>
    </location>
</feature>
<comment type="caution">
    <text evidence="4">The sequence shown here is derived from an EMBL/GenBank/DDBJ whole genome shotgun (WGS) entry which is preliminary data.</text>
</comment>
<dbReference type="GO" id="GO:0008270">
    <property type="term" value="F:zinc ion binding"/>
    <property type="evidence" value="ECO:0007669"/>
    <property type="project" value="UniProtKB-KW"/>
</dbReference>
<feature type="coiled-coil region" evidence="2">
    <location>
        <begin position="284"/>
        <end position="500"/>
    </location>
</feature>
<dbReference type="EMBL" id="JAIWYP010000003">
    <property type="protein sequence ID" value="KAH3851622.1"/>
    <property type="molecule type" value="Genomic_DNA"/>
</dbReference>
<evidence type="ECO:0000256" key="2">
    <source>
        <dbReference type="SAM" id="Coils"/>
    </source>
</evidence>
<feature type="domain" description="B box-type" evidence="3">
    <location>
        <begin position="3"/>
        <end position="46"/>
    </location>
</feature>
<protein>
    <recommendedName>
        <fullName evidence="3">B box-type domain-containing protein</fullName>
    </recommendedName>
</protein>
<dbReference type="PROSITE" id="PS50119">
    <property type="entry name" value="ZF_BBOX"/>
    <property type="match status" value="2"/>
</dbReference>